<evidence type="ECO:0000256" key="11">
    <source>
        <dbReference type="ARBA" id="ARBA00023098"/>
    </source>
</evidence>
<dbReference type="GO" id="GO:0016301">
    <property type="term" value="F:kinase activity"/>
    <property type="evidence" value="ECO:0007669"/>
    <property type="project" value="UniProtKB-KW"/>
</dbReference>
<name>A0ABW1UPQ0_9LACO</name>
<comment type="similarity">
    <text evidence="2">Belongs to the bacterial diacylglycerol kinase family.</text>
</comment>
<evidence type="ECO:0000256" key="13">
    <source>
        <dbReference type="ARBA" id="ARBA00023209"/>
    </source>
</evidence>
<evidence type="ECO:0000256" key="14">
    <source>
        <dbReference type="ARBA" id="ARBA00023264"/>
    </source>
</evidence>
<dbReference type="EC" id="2.7.1.-" evidence="16"/>
<protein>
    <submittedName>
        <fullName evidence="16">Diacylglycerol kinase family protein</fullName>
        <ecNumber evidence="16">2.7.1.-</ecNumber>
    </submittedName>
</protein>
<keyword evidence="5 16" id="KW-0808">Transferase</keyword>
<dbReference type="InterPro" id="IPR033717">
    <property type="entry name" value="UDPK"/>
</dbReference>
<evidence type="ECO:0000256" key="1">
    <source>
        <dbReference type="ARBA" id="ARBA00004651"/>
    </source>
</evidence>
<keyword evidence="9" id="KW-0067">ATP-binding</keyword>
<evidence type="ECO:0000256" key="15">
    <source>
        <dbReference type="SAM" id="Phobius"/>
    </source>
</evidence>
<evidence type="ECO:0000256" key="10">
    <source>
        <dbReference type="ARBA" id="ARBA00022989"/>
    </source>
</evidence>
<evidence type="ECO:0000256" key="8">
    <source>
        <dbReference type="ARBA" id="ARBA00022777"/>
    </source>
</evidence>
<keyword evidence="3" id="KW-1003">Cell membrane</keyword>
<keyword evidence="4" id="KW-0444">Lipid biosynthesis</keyword>
<keyword evidence="11" id="KW-0443">Lipid metabolism</keyword>
<evidence type="ECO:0000256" key="4">
    <source>
        <dbReference type="ARBA" id="ARBA00022516"/>
    </source>
</evidence>
<evidence type="ECO:0000313" key="17">
    <source>
        <dbReference type="Proteomes" id="UP001596310"/>
    </source>
</evidence>
<organism evidence="16 17">
    <name type="scientific">Lapidilactobacillus achengensis</name>
    <dbReference type="NCBI Taxonomy" id="2486000"/>
    <lineage>
        <taxon>Bacteria</taxon>
        <taxon>Bacillati</taxon>
        <taxon>Bacillota</taxon>
        <taxon>Bacilli</taxon>
        <taxon>Lactobacillales</taxon>
        <taxon>Lactobacillaceae</taxon>
        <taxon>Lapidilactobacillus</taxon>
    </lineage>
</organism>
<reference evidence="17" key="1">
    <citation type="journal article" date="2019" name="Int. J. Syst. Evol. Microbiol.">
        <title>The Global Catalogue of Microorganisms (GCM) 10K type strain sequencing project: providing services to taxonomists for standard genome sequencing and annotation.</title>
        <authorList>
            <consortium name="The Broad Institute Genomics Platform"/>
            <consortium name="The Broad Institute Genome Sequencing Center for Infectious Disease"/>
            <person name="Wu L."/>
            <person name="Ma J."/>
        </authorList>
    </citation>
    <scope>NUCLEOTIDE SEQUENCE [LARGE SCALE GENOMIC DNA]</scope>
    <source>
        <strain evidence="17">CCM 8897</strain>
    </source>
</reference>
<keyword evidence="17" id="KW-1185">Reference proteome</keyword>
<feature type="transmembrane region" description="Helical" evidence="15">
    <location>
        <begin position="63"/>
        <end position="87"/>
    </location>
</feature>
<evidence type="ECO:0000256" key="6">
    <source>
        <dbReference type="ARBA" id="ARBA00022692"/>
    </source>
</evidence>
<keyword evidence="10 15" id="KW-1133">Transmembrane helix</keyword>
<accession>A0ABW1UPQ0</accession>
<dbReference type="Pfam" id="PF01219">
    <property type="entry name" value="DAGK_prokar"/>
    <property type="match status" value="1"/>
</dbReference>
<dbReference type="EMBL" id="JBHSSM010000015">
    <property type="protein sequence ID" value="MFC6315045.1"/>
    <property type="molecule type" value="Genomic_DNA"/>
</dbReference>
<keyword evidence="6 15" id="KW-0812">Transmembrane</keyword>
<evidence type="ECO:0000256" key="2">
    <source>
        <dbReference type="ARBA" id="ARBA00005967"/>
    </source>
</evidence>
<evidence type="ECO:0000256" key="12">
    <source>
        <dbReference type="ARBA" id="ARBA00023136"/>
    </source>
</evidence>
<dbReference type="PANTHER" id="PTHR34299">
    <property type="entry name" value="DIACYLGLYCEROL KINASE"/>
    <property type="match status" value="1"/>
</dbReference>
<keyword evidence="14" id="KW-1208">Phospholipid metabolism</keyword>
<comment type="caution">
    <text evidence="16">The sequence shown here is derived from an EMBL/GenBank/DDBJ whole genome shotgun (WGS) entry which is preliminary data.</text>
</comment>
<dbReference type="RefSeq" id="WP_125596019.1">
    <property type="nucleotide sequence ID" value="NZ_JBHSSM010000015.1"/>
</dbReference>
<keyword evidence="7" id="KW-0547">Nucleotide-binding</keyword>
<comment type="subcellular location">
    <subcellularLocation>
        <location evidence="1">Cell membrane</location>
        <topology evidence="1">Multi-pass membrane protein</topology>
    </subcellularLocation>
</comment>
<dbReference type="Gene3D" id="1.10.287.3610">
    <property type="match status" value="1"/>
</dbReference>
<dbReference type="CDD" id="cd14265">
    <property type="entry name" value="UDPK_IM_like"/>
    <property type="match status" value="1"/>
</dbReference>
<feature type="transmembrane region" description="Helical" evidence="15">
    <location>
        <begin position="39"/>
        <end position="57"/>
    </location>
</feature>
<evidence type="ECO:0000256" key="9">
    <source>
        <dbReference type="ARBA" id="ARBA00022840"/>
    </source>
</evidence>
<feature type="transmembrane region" description="Helical" evidence="15">
    <location>
        <begin position="108"/>
        <end position="130"/>
    </location>
</feature>
<keyword evidence="12 15" id="KW-0472">Membrane</keyword>
<dbReference type="PANTHER" id="PTHR34299:SF1">
    <property type="entry name" value="DIACYLGLYCEROL KINASE"/>
    <property type="match status" value="1"/>
</dbReference>
<evidence type="ECO:0000256" key="5">
    <source>
        <dbReference type="ARBA" id="ARBA00022679"/>
    </source>
</evidence>
<keyword evidence="8 16" id="KW-0418">Kinase</keyword>
<dbReference type="InterPro" id="IPR036945">
    <property type="entry name" value="DAGK_sf"/>
</dbReference>
<proteinExistence type="inferred from homology"/>
<gene>
    <name evidence="16" type="ORF">ACFQHW_05600</name>
</gene>
<evidence type="ECO:0000256" key="3">
    <source>
        <dbReference type="ARBA" id="ARBA00022475"/>
    </source>
</evidence>
<evidence type="ECO:0000256" key="7">
    <source>
        <dbReference type="ARBA" id="ARBA00022741"/>
    </source>
</evidence>
<evidence type="ECO:0000313" key="16">
    <source>
        <dbReference type="EMBL" id="MFC6315045.1"/>
    </source>
</evidence>
<dbReference type="InterPro" id="IPR000829">
    <property type="entry name" value="DAGK"/>
</dbReference>
<sequence length="134" mass="15349">MLMASNVKPPQTGKNHNFWQSFKHAWTGLRFTFQHEQNFKFHVLIGLLVIIFSAVIQVNTTEWLWLIGVIFIVLIAELWNTAVEYIVDLLVAKQYDPLAKHIKDVSAAIVLVAAALAVIVGLIIFIPYFWQLLF</sequence>
<keyword evidence="13" id="KW-0594">Phospholipid biosynthesis</keyword>
<dbReference type="Proteomes" id="UP001596310">
    <property type="component" value="Unassembled WGS sequence"/>
</dbReference>